<dbReference type="SUPFAM" id="SSF54593">
    <property type="entry name" value="Glyoxalase/Bleomycin resistance protein/Dihydroxybiphenyl dioxygenase"/>
    <property type="match status" value="1"/>
</dbReference>
<evidence type="ECO:0008006" key="4">
    <source>
        <dbReference type="Google" id="ProtNLM"/>
    </source>
</evidence>
<feature type="compositionally biased region" description="Low complexity" evidence="1">
    <location>
        <begin position="19"/>
        <end position="30"/>
    </location>
</feature>
<dbReference type="Proteomes" id="UP000000366">
    <property type="component" value="Chromosome"/>
</dbReference>
<organism evidence="2 3">
    <name type="scientific">Methylibium petroleiphilum (strain ATCC BAA-1232 / LMG 22953 / PM1)</name>
    <dbReference type="NCBI Taxonomy" id="420662"/>
    <lineage>
        <taxon>Bacteria</taxon>
        <taxon>Pseudomonadati</taxon>
        <taxon>Pseudomonadota</taxon>
        <taxon>Betaproteobacteria</taxon>
        <taxon>Burkholderiales</taxon>
        <taxon>Sphaerotilaceae</taxon>
        <taxon>Methylibium</taxon>
    </lineage>
</organism>
<protein>
    <recommendedName>
        <fullName evidence="4">Methylmalonyl-CoA epimerase</fullName>
    </recommendedName>
</protein>
<evidence type="ECO:0000313" key="3">
    <source>
        <dbReference type="Proteomes" id="UP000000366"/>
    </source>
</evidence>
<dbReference type="eggNOG" id="COG3185">
    <property type="taxonomic scope" value="Bacteria"/>
</dbReference>
<sequence>MPTRPPTPALPASPPPSPTHMSSSSHSTPRVVSEVALDNSFQGDTIQTCVVTRDMQRTLAGMVKLGIGPWRIYEFGPETCSDMTYRGQPGRYRMKLALAFSGTMMWEVIEPITGPNIYEDFLREHGEGIHHVAQGCNGLPYAERVATYLARGLELIQSGTWQGRVPYAYFGTEGLITTTIEIFDIPADFALPEPLAWYPARP</sequence>
<dbReference type="Gene3D" id="3.10.180.10">
    <property type="entry name" value="2,3-Dihydroxybiphenyl 1,2-Dioxygenase, domain 1"/>
    <property type="match status" value="1"/>
</dbReference>
<proteinExistence type="predicted"/>
<name>A2SM30_METPP</name>
<dbReference type="HOGENOM" id="CLU_046006_3_1_4"/>
<evidence type="ECO:0000313" key="2">
    <source>
        <dbReference type="EMBL" id="ABM96619.1"/>
    </source>
</evidence>
<dbReference type="AlphaFoldDB" id="A2SM30"/>
<reference evidence="2 3" key="1">
    <citation type="journal article" date="2007" name="J. Bacteriol.">
        <title>Whole-genome analysis of the methyl tert-butyl ether-degrading beta-proteobacterium Methylibium petroleiphilum PM1.</title>
        <authorList>
            <person name="Kane S.R."/>
            <person name="Chakicherla A.Y."/>
            <person name="Chain P.S.G."/>
            <person name="Schmidt R."/>
            <person name="Shin M.W."/>
            <person name="Legler T.C."/>
            <person name="Scow K.M."/>
            <person name="Larimer F.W."/>
            <person name="Lucas S.M."/>
            <person name="Richardson P.M."/>
            <person name="Hristova K.R."/>
        </authorList>
    </citation>
    <scope>NUCLEOTIDE SEQUENCE [LARGE SCALE GENOMIC DNA]</scope>
    <source>
        <strain evidence="3">ATCC BAA-1232 / LMG 22953 / PM1</strain>
    </source>
</reference>
<dbReference type="InterPro" id="IPR029068">
    <property type="entry name" value="Glyas_Bleomycin-R_OHBP_Dase"/>
</dbReference>
<keyword evidence="3" id="KW-1185">Reference proteome</keyword>
<accession>A2SM30</accession>
<feature type="compositionally biased region" description="Pro residues" evidence="1">
    <location>
        <begin position="1"/>
        <end position="18"/>
    </location>
</feature>
<evidence type="ECO:0000256" key="1">
    <source>
        <dbReference type="SAM" id="MobiDB-lite"/>
    </source>
</evidence>
<dbReference type="Pfam" id="PF13669">
    <property type="entry name" value="Glyoxalase_4"/>
    <property type="match status" value="1"/>
</dbReference>
<feature type="region of interest" description="Disordered" evidence="1">
    <location>
        <begin position="1"/>
        <end position="30"/>
    </location>
</feature>
<dbReference type="EMBL" id="CP000555">
    <property type="protein sequence ID" value="ABM96619.1"/>
    <property type="molecule type" value="Genomic_DNA"/>
</dbReference>
<dbReference type="KEGG" id="mpt:Mpe_A3666"/>
<gene>
    <name evidence="2" type="ordered locus">Mpe_A3666</name>
</gene>
<dbReference type="STRING" id="420662.Mpe_A3666"/>